<feature type="domain" description="DNA mismatch repair MutH/Type II restriction enzyme Sau3AI" evidence="8">
    <location>
        <begin position="55"/>
        <end position="153"/>
    </location>
</feature>
<accession>A0A917JTK6</accession>
<evidence type="ECO:0000256" key="4">
    <source>
        <dbReference type="ARBA" id="ARBA00022763"/>
    </source>
</evidence>
<dbReference type="NCBIfam" id="TIGR02248">
    <property type="entry name" value="mutH_TIGR"/>
    <property type="match status" value="1"/>
</dbReference>
<comment type="subcellular location">
    <subcellularLocation>
        <location evidence="7">Cytoplasm</location>
    </subcellularLocation>
</comment>
<dbReference type="CDD" id="cd00583">
    <property type="entry name" value="MutH-like"/>
    <property type="match status" value="1"/>
</dbReference>
<dbReference type="InterPro" id="IPR011337">
    <property type="entry name" value="DNA_rep_MutH/RE_typeII_Sau3AI"/>
</dbReference>
<keyword evidence="4 7" id="KW-0227">DNA damage</keyword>
<dbReference type="RefSeq" id="WP_131775747.1">
    <property type="nucleotide sequence ID" value="NZ_BMOB01000002.1"/>
</dbReference>
<dbReference type="Gene3D" id="3.40.600.10">
    <property type="entry name" value="DNA mismatch repair MutH/Restriction endonuclease, type II"/>
    <property type="match status" value="1"/>
</dbReference>
<proteinExistence type="inferred from homology"/>
<dbReference type="GO" id="GO:0003677">
    <property type="term" value="F:DNA binding"/>
    <property type="evidence" value="ECO:0007669"/>
    <property type="project" value="InterPro"/>
</dbReference>
<comment type="function">
    <text evidence="7">Sequence-specific endonuclease that cleaves unmethylated GATC sequences. It is involved in DNA mismatch repair.</text>
</comment>
<dbReference type="HAMAP" id="MF_00759">
    <property type="entry name" value="MutH"/>
    <property type="match status" value="1"/>
</dbReference>
<evidence type="ECO:0000256" key="5">
    <source>
        <dbReference type="ARBA" id="ARBA00022801"/>
    </source>
</evidence>
<keyword evidence="3 7" id="KW-0255">Endonuclease</keyword>
<dbReference type="InterPro" id="IPR037057">
    <property type="entry name" value="DNA_rep_MutH/T2_RE_sf"/>
</dbReference>
<keyword evidence="5 7" id="KW-0378">Hydrolase</keyword>
<keyword evidence="1 7" id="KW-0963">Cytoplasm</keyword>
<protein>
    <recommendedName>
        <fullName evidence="7">DNA mismatch repair protein MutH</fullName>
    </recommendedName>
    <alternativeName>
        <fullName evidence="7">Methyl-directed mismatch repair protein</fullName>
    </alternativeName>
</protein>
<dbReference type="InterPro" id="IPR011335">
    <property type="entry name" value="Restrct_endonuc-II-like"/>
</dbReference>
<keyword evidence="2 7" id="KW-0540">Nuclease</keyword>
<evidence type="ECO:0000256" key="3">
    <source>
        <dbReference type="ARBA" id="ARBA00022759"/>
    </source>
</evidence>
<reference evidence="9" key="1">
    <citation type="journal article" date="2014" name="Int. J. Syst. Evol. Microbiol.">
        <title>Complete genome sequence of Corynebacterium casei LMG S-19264T (=DSM 44701T), isolated from a smear-ripened cheese.</title>
        <authorList>
            <consortium name="US DOE Joint Genome Institute (JGI-PGF)"/>
            <person name="Walter F."/>
            <person name="Albersmeier A."/>
            <person name="Kalinowski J."/>
            <person name="Ruckert C."/>
        </authorList>
    </citation>
    <scope>NUCLEOTIDE SEQUENCE</scope>
    <source>
        <strain evidence="9">JCM 13919</strain>
    </source>
</reference>
<keyword evidence="10" id="KW-1185">Reference proteome</keyword>
<evidence type="ECO:0000256" key="1">
    <source>
        <dbReference type="ARBA" id="ARBA00022490"/>
    </source>
</evidence>
<dbReference type="SUPFAM" id="SSF52980">
    <property type="entry name" value="Restriction endonuclease-like"/>
    <property type="match status" value="1"/>
</dbReference>
<organism evidence="9 10">
    <name type="scientific">Legionella impletisoli</name>
    <dbReference type="NCBI Taxonomy" id="343510"/>
    <lineage>
        <taxon>Bacteria</taxon>
        <taxon>Pseudomonadati</taxon>
        <taxon>Pseudomonadota</taxon>
        <taxon>Gammaproteobacteria</taxon>
        <taxon>Legionellales</taxon>
        <taxon>Legionellaceae</taxon>
        <taxon>Legionella</taxon>
    </lineage>
</organism>
<dbReference type="Pfam" id="PF02976">
    <property type="entry name" value="MutH"/>
    <property type="match status" value="1"/>
</dbReference>
<gene>
    <name evidence="7 9" type="primary">mutH</name>
    <name evidence="9" type="ORF">GCM10007966_07430</name>
</gene>
<dbReference type="SMART" id="SM00927">
    <property type="entry name" value="MutH"/>
    <property type="match status" value="1"/>
</dbReference>
<evidence type="ECO:0000256" key="6">
    <source>
        <dbReference type="ARBA" id="ARBA00023204"/>
    </source>
</evidence>
<keyword evidence="6 7" id="KW-0234">DNA repair</keyword>
<evidence type="ECO:0000259" key="8">
    <source>
        <dbReference type="SMART" id="SM00927"/>
    </source>
</evidence>
<dbReference type="GO" id="GO:0006304">
    <property type="term" value="P:DNA modification"/>
    <property type="evidence" value="ECO:0007669"/>
    <property type="project" value="InterPro"/>
</dbReference>
<evidence type="ECO:0000256" key="2">
    <source>
        <dbReference type="ARBA" id="ARBA00022722"/>
    </source>
</evidence>
<comment type="similarity">
    <text evidence="7">Belongs to the MutH family.</text>
</comment>
<dbReference type="GO" id="GO:0004519">
    <property type="term" value="F:endonuclease activity"/>
    <property type="evidence" value="ECO:0007669"/>
    <property type="project" value="UniProtKB-UniRule"/>
</dbReference>
<dbReference type="EMBL" id="BMOB01000002">
    <property type="protein sequence ID" value="GGI81476.1"/>
    <property type="molecule type" value="Genomic_DNA"/>
</dbReference>
<dbReference type="GO" id="GO:0006298">
    <property type="term" value="P:mismatch repair"/>
    <property type="evidence" value="ECO:0007669"/>
    <property type="project" value="UniProtKB-UniRule"/>
</dbReference>
<dbReference type="NCBIfam" id="NF003458">
    <property type="entry name" value="PRK05070.1"/>
    <property type="match status" value="1"/>
</dbReference>
<evidence type="ECO:0000313" key="9">
    <source>
        <dbReference type="EMBL" id="GGI81476.1"/>
    </source>
</evidence>
<comment type="caution">
    <text evidence="9">The sequence shown here is derived from an EMBL/GenBank/DDBJ whole genome shotgun (WGS) entry which is preliminary data.</text>
</comment>
<dbReference type="AlphaFoldDB" id="A0A917JTK6"/>
<dbReference type="InterPro" id="IPR004230">
    <property type="entry name" value="DNA_mismatch_repair_MutH"/>
</dbReference>
<evidence type="ECO:0000256" key="7">
    <source>
        <dbReference type="HAMAP-Rule" id="MF_00759"/>
    </source>
</evidence>
<dbReference type="OrthoDB" id="5634909at2"/>
<dbReference type="GO" id="GO:0016787">
    <property type="term" value="F:hydrolase activity"/>
    <property type="evidence" value="ECO:0007669"/>
    <property type="project" value="UniProtKB-KW"/>
</dbReference>
<dbReference type="Proteomes" id="UP000630149">
    <property type="component" value="Unassembled WGS sequence"/>
</dbReference>
<sequence>MVQASVVLSEAELLERCQRIEGLTLAQLAYELKLMIPLSSSHRKGWIGQMVELVLGADAGSLAAPDFSELGIELKTLPLNHLGKPAESTFVTSISLLTIHQENWLTSQCFSKLKRVLWLPIESDKQIPFQERRIGKAILWSPNPEQEKILAADWNELAWMLASGQLEDIHAGIGEYLQVRPKAANKQSLCYGYDREGNKIQTLPRGFYLRSKFTASIL</sequence>
<evidence type="ECO:0000313" key="10">
    <source>
        <dbReference type="Proteomes" id="UP000630149"/>
    </source>
</evidence>
<dbReference type="GO" id="GO:0005737">
    <property type="term" value="C:cytoplasm"/>
    <property type="evidence" value="ECO:0007669"/>
    <property type="project" value="UniProtKB-SubCell"/>
</dbReference>
<name>A0A917JTK6_9GAMM</name>
<reference evidence="9" key="2">
    <citation type="submission" date="2020-09" db="EMBL/GenBank/DDBJ databases">
        <authorList>
            <person name="Sun Q."/>
            <person name="Ohkuma M."/>
        </authorList>
    </citation>
    <scope>NUCLEOTIDE SEQUENCE</scope>
    <source>
        <strain evidence="9">JCM 13919</strain>
    </source>
</reference>